<evidence type="ECO:0000256" key="1">
    <source>
        <dbReference type="ARBA" id="ARBA00023125"/>
    </source>
</evidence>
<dbReference type="Proteomes" id="UP000006262">
    <property type="component" value="Unassembled WGS sequence"/>
</dbReference>
<dbReference type="Pfam" id="PF00436">
    <property type="entry name" value="SSB"/>
    <property type="match status" value="1"/>
</dbReference>
<dbReference type="EMBL" id="AGZN01000014">
    <property type="protein sequence ID" value="EKN28783.1"/>
    <property type="molecule type" value="Genomic_DNA"/>
</dbReference>
<proteinExistence type="predicted"/>
<dbReference type="InterPro" id="IPR012340">
    <property type="entry name" value="NA-bd_OB-fold"/>
</dbReference>
<feature type="region of interest" description="Disordered" evidence="3">
    <location>
        <begin position="111"/>
        <end position="132"/>
    </location>
</feature>
<comment type="caution">
    <text evidence="4">The sequence shown here is derived from an EMBL/GenBank/DDBJ whole genome shotgun (WGS) entry which is preliminary data.</text>
</comment>
<dbReference type="PROSITE" id="PS50935">
    <property type="entry name" value="SSB"/>
    <property type="match status" value="1"/>
</dbReference>
<sequence>MKKIENSFAVTGFIGKDAELRSFGTASMARFSIAVSRADKTGGEISYVSAFMGIEAWRKNEAAASLDILKKGELITVEGYFKPEEWTDSKSGEKRNRVIMVATRFYPALEKEEEKTDRPKKKAASKKKKASK</sequence>
<dbReference type="InterPro" id="IPR000424">
    <property type="entry name" value="Primosome_PriB/ssb"/>
</dbReference>
<feature type="compositionally biased region" description="Basic residues" evidence="3">
    <location>
        <begin position="118"/>
        <end position="132"/>
    </location>
</feature>
<reference evidence="4 5" key="1">
    <citation type="submission" date="2012-02" db="EMBL/GenBank/DDBJ databases">
        <title>The Genome Sequence of Parabacteroides distasonis CL09T03C24.</title>
        <authorList>
            <consortium name="The Broad Institute Genome Sequencing Platform"/>
            <person name="Earl A."/>
            <person name="Ward D."/>
            <person name="Feldgarden M."/>
            <person name="Gevers D."/>
            <person name="Zitomersky N.L."/>
            <person name="Coyne M.J."/>
            <person name="Comstock L.E."/>
            <person name="Young S.K."/>
            <person name="Zeng Q."/>
            <person name="Gargeya S."/>
            <person name="Fitzgerald M."/>
            <person name="Haas B."/>
            <person name="Abouelleil A."/>
            <person name="Alvarado L."/>
            <person name="Arachchi H.M."/>
            <person name="Berlin A."/>
            <person name="Chapman S.B."/>
            <person name="Gearin G."/>
            <person name="Goldberg J."/>
            <person name="Griggs A."/>
            <person name="Gujja S."/>
            <person name="Hansen M."/>
            <person name="Heiman D."/>
            <person name="Howarth C."/>
            <person name="Larimer J."/>
            <person name="Lui A."/>
            <person name="MacDonald P.J.P."/>
            <person name="McCowen C."/>
            <person name="Montmayeur A."/>
            <person name="Murphy C."/>
            <person name="Neiman D."/>
            <person name="Pearson M."/>
            <person name="Priest M."/>
            <person name="Roberts A."/>
            <person name="Saif S."/>
            <person name="Shea T."/>
            <person name="Sisk P."/>
            <person name="Stolte C."/>
            <person name="Sykes S."/>
            <person name="Wortman J."/>
            <person name="Nusbaum C."/>
            <person name="Birren B."/>
        </authorList>
    </citation>
    <scope>NUCLEOTIDE SEQUENCE [LARGE SCALE GENOMIC DNA]</scope>
    <source>
        <strain evidence="4 5">CL09T03C24</strain>
    </source>
</reference>
<dbReference type="InterPro" id="IPR011344">
    <property type="entry name" value="ssDNA-bd"/>
</dbReference>
<dbReference type="PIRSF" id="PIRSF002070">
    <property type="entry name" value="SSB"/>
    <property type="match status" value="1"/>
</dbReference>
<dbReference type="SUPFAM" id="SSF50249">
    <property type="entry name" value="Nucleic acid-binding proteins"/>
    <property type="match status" value="1"/>
</dbReference>
<name>A0AAD2YJ84_PARDI</name>
<gene>
    <name evidence="4" type="ORF">HMPREF1059_01568</name>
</gene>
<evidence type="ECO:0000313" key="4">
    <source>
        <dbReference type="EMBL" id="EKN28783.1"/>
    </source>
</evidence>
<dbReference type="CDD" id="cd04496">
    <property type="entry name" value="SSB_OBF"/>
    <property type="match status" value="1"/>
</dbReference>
<dbReference type="RefSeq" id="WP_005864519.1">
    <property type="nucleotide sequence ID" value="NZ_JH976487.1"/>
</dbReference>
<protein>
    <recommendedName>
        <fullName evidence="2">Single-stranded DNA-binding protein</fullName>
    </recommendedName>
</protein>
<dbReference type="Gene3D" id="2.40.50.140">
    <property type="entry name" value="Nucleic acid-binding proteins"/>
    <property type="match status" value="1"/>
</dbReference>
<dbReference type="AlphaFoldDB" id="A0AAD2YJ84"/>
<evidence type="ECO:0000313" key="5">
    <source>
        <dbReference type="Proteomes" id="UP000006262"/>
    </source>
</evidence>
<evidence type="ECO:0000256" key="3">
    <source>
        <dbReference type="SAM" id="MobiDB-lite"/>
    </source>
</evidence>
<accession>A0AAD2YJ84</accession>
<dbReference type="GO" id="GO:0003697">
    <property type="term" value="F:single-stranded DNA binding"/>
    <property type="evidence" value="ECO:0007669"/>
    <property type="project" value="InterPro"/>
</dbReference>
<organism evidence="4 5">
    <name type="scientific">Parabacteroides distasonis CL09T03C24</name>
    <dbReference type="NCBI Taxonomy" id="999417"/>
    <lineage>
        <taxon>Bacteria</taxon>
        <taxon>Pseudomonadati</taxon>
        <taxon>Bacteroidota</taxon>
        <taxon>Bacteroidia</taxon>
        <taxon>Bacteroidales</taxon>
        <taxon>Tannerellaceae</taxon>
        <taxon>Parabacteroides</taxon>
    </lineage>
</organism>
<evidence type="ECO:0000256" key="2">
    <source>
        <dbReference type="PIRNR" id="PIRNR002070"/>
    </source>
</evidence>
<keyword evidence="1 2" id="KW-0238">DNA-binding</keyword>
<dbReference type="GO" id="GO:0006260">
    <property type="term" value="P:DNA replication"/>
    <property type="evidence" value="ECO:0007669"/>
    <property type="project" value="InterPro"/>
</dbReference>